<keyword evidence="4" id="KW-1185">Reference proteome</keyword>
<feature type="coiled-coil region" evidence="1">
    <location>
        <begin position="30"/>
        <end position="74"/>
    </location>
</feature>
<sequence>MKKLVALSTVVLSASLITACSDEPESSELVQAYTEAREQTRTALEETKDAIKAMENNQDALEKALERLDRVVELHEKGAVVHVPAATTAQ</sequence>
<evidence type="ECO:0000313" key="4">
    <source>
        <dbReference type="Proteomes" id="UP000185639"/>
    </source>
</evidence>
<accession>A0A1N7N8Z3</accession>
<evidence type="ECO:0000256" key="1">
    <source>
        <dbReference type="SAM" id="Coils"/>
    </source>
</evidence>
<reference evidence="4" key="1">
    <citation type="submission" date="2017-01" db="EMBL/GenBank/DDBJ databases">
        <authorList>
            <person name="Varghese N."/>
            <person name="Submissions S."/>
        </authorList>
    </citation>
    <scope>NUCLEOTIDE SEQUENCE [LARGE SCALE GENOMIC DNA]</scope>
    <source>
        <strain evidence="4">DSM 24913</strain>
    </source>
</reference>
<gene>
    <name evidence="3" type="ORF">SAMN05421686_106261</name>
</gene>
<dbReference type="Proteomes" id="UP000185639">
    <property type="component" value="Unassembled WGS sequence"/>
</dbReference>
<evidence type="ECO:0008006" key="5">
    <source>
        <dbReference type="Google" id="ProtNLM"/>
    </source>
</evidence>
<feature type="chain" id="PRO_5009943614" description="Murein lipoprotein" evidence="2">
    <location>
        <begin position="20"/>
        <end position="90"/>
    </location>
</feature>
<organism evidence="3 4">
    <name type="scientific">Thalassolituus maritimus</name>
    <dbReference type="NCBI Taxonomy" id="484498"/>
    <lineage>
        <taxon>Bacteria</taxon>
        <taxon>Pseudomonadati</taxon>
        <taxon>Pseudomonadota</taxon>
        <taxon>Gammaproteobacteria</taxon>
        <taxon>Oceanospirillales</taxon>
        <taxon>Oceanospirillaceae</taxon>
        <taxon>Thalassolituus</taxon>
    </lineage>
</organism>
<name>A0A1N7N8Z3_9GAMM</name>
<keyword evidence="2" id="KW-0732">Signal</keyword>
<protein>
    <recommendedName>
        <fullName evidence="5">Murein lipoprotein</fullName>
    </recommendedName>
</protein>
<dbReference type="AlphaFoldDB" id="A0A1N7N8Z3"/>
<dbReference type="PROSITE" id="PS51257">
    <property type="entry name" value="PROKAR_LIPOPROTEIN"/>
    <property type="match status" value="1"/>
</dbReference>
<feature type="signal peptide" evidence="2">
    <location>
        <begin position="1"/>
        <end position="19"/>
    </location>
</feature>
<dbReference type="EMBL" id="FTOH01000006">
    <property type="protein sequence ID" value="SIS94810.1"/>
    <property type="molecule type" value="Genomic_DNA"/>
</dbReference>
<evidence type="ECO:0000256" key="2">
    <source>
        <dbReference type="SAM" id="SignalP"/>
    </source>
</evidence>
<proteinExistence type="predicted"/>
<dbReference type="RefSeq" id="WP_068442867.1">
    <property type="nucleotide sequence ID" value="NZ_CAJWBH010000001.1"/>
</dbReference>
<keyword evidence="1" id="KW-0175">Coiled coil</keyword>
<evidence type="ECO:0000313" key="3">
    <source>
        <dbReference type="EMBL" id="SIS94810.1"/>
    </source>
</evidence>